<evidence type="ECO:0000256" key="2">
    <source>
        <dbReference type="ARBA" id="ARBA00022490"/>
    </source>
</evidence>
<dbReference type="Gene3D" id="3.40.50.1000">
    <property type="entry name" value="HAD superfamily/HAD-like"/>
    <property type="match status" value="1"/>
</dbReference>
<evidence type="ECO:0000256" key="3">
    <source>
        <dbReference type="ARBA" id="ARBA00022723"/>
    </source>
</evidence>
<dbReference type="AlphaFoldDB" id="S2ESB0"/>
<comment type="similarity">
    <text evidence="7">Belongs to the gmhB family.</text>
</comment>
<dbReference type="GO" id="GO:0005737">
    <property type="term" value="C:cytoplasm"/>
    <property type="evidence" value="ECO:0007669"/>
    <property type="project" value="UniProtKB-SubCell"/>
</dbReference>
<evidence type="ECO:0000256" key="4">
    <source>
        <dbReference type="ARBA" id="ARBA00022801"/>
    </source>
</evidence>
<dbReference type="InterPro" id="IPR036412">
    <property type="entry name" value="HAD-like_sf"/>
</dbReference>
<dbReference type="RefSeq" id="WP_010192641.1">
    <property type="nucleotide sequence ID" value="NZ_AHJG01000193.1"/>
</dbReference>
<gene>
    <name evidence="8" type="ORF">BG20_I0154</name>
</gene>
<dbReference type="EC" id="3.1.3.-" evidence="7"/>
<dbReference type="EMBL" id="AHJG01000193">
    <property type="protein sequence ID" value="EPA05294.1"/>
    <property type="molecule type" value="Genomic_DNA"/>
</dbReference>
<dbReference type="Proteomes" id="UP000014065">
    <property type="component" value="Unassembled WGS sequence"/>
</dbReference>
<proteinExistence type="inferred from homology"/>
<evidence type="ECO:0000256" key="6">
    <source>
        <dbReference type="ARBA" id="ARBA00031828"/>
    </source>
</evidence>
<keyword evidence="9" id="KW-1185">Reference proteome</keyword>
<evidence type="ECO:0000256" key="5">
    <source>
        <dbReference type="ARBA" id="ARBA00023277"/>
    </source>
</evidence>
<dbReference type="Pfam" id="PF13242">
    <property type="entry name" value="Hydrolase_like"/>
    <property type="match status" value="1"/>
</dbReference>
<dbReference type="SUPFAM" id="SSF56784">
    <property type="entry name" value="HAD-like"/>
    <property type="match status" value="1"/>
</dbReference>
<evidence type="ECO:0000313" key="9">
    <source>
        <dbReference type="Proteomes" id="UP000014065"/>
    </source>
</evidence>
<dbReference type="InterPro" id="IPR006543">
    <property type="entry name" value="Histidinol-phos"/>
</dbReference>
<dbReference type="GO" id="GO:0046872">
    <property type="term" value="F:metal ion binding"/>
    <property type="evidence" value="ECO:0007669"/>
    <property type="project" value="UniProtKB-KW"/>
</dbReference>
<dbReference type="PIRSF" id="PIRSF004682">
    <property type="entry name" value="GmhB"/>
    <property type="match status" value="1"/>
</dbReference>
<dbReference type="NCBIfam" id="TIGR01662">
    <property type="entry name" value="HAD-SF-IIIA"/>
    <property type="match status" value="1"/>
</dbReference>
<protein>
    <recommendedName>
        <fullName evidence="6 7">D,D-heptose 1,7-bisphosphate phosphatase</fullName>
        <ecNumber evidence="7">3.1.3.-</ecNumber>
    </recommendedName>
</protein>
<sequence>MEKKPVLFLDRDGVINKKKSDYVKDIHEFEFLPDIFNAIRKINELGIIIIIITNQSVINRQIISEKKLNQIHDYMLAILAKNSCKISKIYYCPHHPDENCDCRKPKTGMIKQAVKDFKIDLSNALLIGDSDSDIQAANSMKIKSIKIKTNGKLNELIKDIEHIFFK</sequence>
<dbReference type="InterPro" id="IPR004446">
    <property type="entry name" value="Heptose_bisP_phosphatase"/>
</dbReference>
<keyword evidence="4 7" id="KW-0378">Hydrolase</keyword>
<name>S2ESB0_9ARCH</name>
<dbReference type="NCBIfam" id="TIGR01656">
    <property type="entry name" value="Histidinol-ppas"/>
    <property type="match status" value="1"/>
</dbReference>
<organism evidence="8 9">
    <name type="scientific">Candidatus Nitrosarchaeum limnium BG20</name>
    <dbReference type="NCBI Taxonomy" id="859192"/>
    <lineage>
        <taxon>Archaea</taxon>
        <taxon>Nitrososphaerota</taxon>
        <taxon>Nitrososphaeria</taxon>
        <taxon>Nitrosopumilales</taxon>
        <taxon>Nitrosopumilaceae</taxon>
        <taxon>Nitrosarchaeum</taxon>
    </lineage>
</organism>
<evidence type="ECO:0000313" key="8">
    <source>
        <dbReference type="EMBL" id="EPA05294.1"/>
    </source>
</evidence>
<dbReference type="GO" id="GO:0016791">
    <property type="term" value="F:phosphatase activity"/>
    <property type="evidence" value="ECO:0007669"/>
    <property type="project" value="InterPro"/>
</dbReference>
<comment type="subcellular location">
    <subcellularLocation>
        <location evidence="1 7">Cytoplasm</location>
    </subcellularLocation>
</comment>
<comment type="caution">
    <text evidence="8">The sequence shown here is derived from an EMBL/GenBank/DDBJ whole genome shotgun (WGS) entry which is preliminary data.</text>
</comment>
<dbReference type="PANTHER" id="PTHR42891:SF1">
    <property type="entry name" value="D-GLYCERO-BETA-D-MANNO-HEPTOSE-1,7-BISPHOSPHATE 7-PHOSPHATASE"/>
    <property type="match status" value="1"/>
</dbReference>
<reference evidence="8 9" key="1">
    <citation type="journal article" date="2012" name="J. Bacteriol.">
        <title>Genome Sequence of "Candidatus Nitrosoarchaeum limnia" BG20, a Low-Salinity Ammonia-Oxidizing Archaeon from the San Francisco Bay Estuary.</title>
        <authorList>
            <person name="Mosier A.C."/>
            <person name="Allen E.E."/>
            <person name="Kim M."/>
            <person name="Ferriera S."/>
            <person name="Francis C.A."/>
        </authorList>
    </citation>
    <scope>NUCLEOTIDE SEQUENCE [LARGE SCALE GENOMIC DNA]</scope>
    <source>
        <strain evidence="8 9">BG20</strain>
    </source>
</reference>
<dbReference type="GO" id="GO:0005975">
    <property type="term" value="P:carbohydrate metabolic process"/>
    <property type="evidence" value="ECO:0007669"/>
    <property type="project" value="InterPro"/>
</dbReference>
<dbReference type="InterPro" id="IPR023214">
    <property type="entry name" value="HAD_sf"/>
</dbReference>
<keyword evidence="5 7" id="KW-0119">Carbohydrate metabolism</keyword>
<dbReference type="PANTHER" id="PTHR42891">
    <property type="entry name" value="D-GLYCERO-BETA-D-MANNO-HEPTOSE-1,7-BISPHOSPHATE 7-PHOSPHATASE"/>
    <property type="match status" value="1"/>
</dbReference>
<evidence type="ECO:0000256" key="1">
    <source>
        <dbReference type="ARBA" id="ARBA00004496"/>
    </source>
</evidence>
<evidence type="ECO:0000256" key="7">
    <source>
        <dbReference type="PIRNR" id="PIRNR004682"/>
    </source>
</evidence>
<dbReference type="OrthoDB" id="4991at2157"/>
<keyword evidence="3" id="KW-0479">Metal-binding</keyword>
<dbReference type="InterPro" id="IPR006549">
    <property type="entry name" value="HAD-SF_hydro_IIIA"/>
</dbReference>
<dbReference type="NCBIfam" id="NF006506">
    <property type="entry name" value="PRK08942.1"/>
    <property type="match status" value="1"/>
</dbReference>
<accession>S2ESB0</accession>
<keyword evidence="2 7" id="KW-0963">Cytoplasm</keyword>
<dbReference type="CDD" id="cd07503">
    <property type="entry name" value="HAD_HisB-N"/>
    <property type="match status" value="1"/>
</dbReference>